<dbReference type="Proteomes" id="UP000321049">
    <property type="component" value="Unassembled WGS sequence"/>
</dbReference>
<reference evidence="2 3" key="1">
    <citation type="submission" date="2019-07" db="EMBL/GenBank/DDBJ databases">
        <title>Whole genome shotgun sequence of Cellulomonas terrae NBRC 100819.</title>
        <authorList>
            <person name="Hosoyama A."/>
            <person name="Uohara A."/>
            <person name="Ohji S."/>
            <person name="Ichikawa N."/>
        </authorList>
    </citation>
    <scope>NUCLEOTIDE SEQUENCE [LARGE SCALE GENOMIC DNA]</scope>
    <source>
        <strain evidence="2 3">NBRC 100819</strain>
    </source>
</reference>
<feature type="transmembrane region" description="Helical" evidence="1">
    <location>
        <begin position="42"/>
        <end position="59"/>
    </location>
</feature>
<organism evidence="2 3">
    <name type="scientific">Cellulomonas terrae</name>
    <dbReference type="NCBI Taxonomy" id="311234"/>
    <lineage>
        <taxon>Bacteria</taxon>
        <taxon>Bacillati</taxon>
        <taxon>Actinomycetota</taxon>
        <taxon>Actinomycetes</taxon>
        <taxon>Micrococcales</taxon>
        <taxon>Cellulomonadaceae</taxon>
        <taxon>Cellulomonas</taxon>
    </lineage>
</organism>
<evidence type="ECO:0000313" key="2">
    <source>
        <dbReference type="EMBL" id="GEM00251.1"/>
    </source>
</evidence>
<name>A0A511JQE1_9CELL</name>
<gene>
    <name evidence="2" type="ORF">CTE05_37970</name>
</gene>
<feature type="transmembrane region" description="Helical" evidence="1">
    <location>
        <begin position="66"/>
        <end position="84"/>
    </location>
</feature>
<keyword evidence="1" id="KW-0812">Transmembrane</keyword>
<dbReference type="AlphaFoldDB" id="A0A511JQE1"/>
<protein>
    <submittedName>
        <fullName evidence="2">Uncharacterized protein</fullName>
    </submittedName>
</protein>
<dbReference type="RefSeq" id="WP_146847844.1">
    <property type="nucleotide sequence ID" value="NZ_BJWH01000030.1"/>
</dbReference>
<feature type="transmembrane region" description="Helical" evidence="1">
    <location>
        <begin position="171"/>
        <end position="192"/>
    </location>
</feature>
<feature type="transmembrane region" description="Helical" evidence="1">
    <location>
        <begin position="199"/>
        <end position="217"/>
    </location>
</feature>
<comment type="caution">
    <text evidence="2">The sequence shown here is derived from an EMBL/GenBank/DDBJ whole genome shotgun (WGS) entry which is preliminary data.</text>
</comment>
<keyword evidence="3" id="KW-1185">Reference proteome</keyword>
<evidence type="ECO:0000313" key="3">
    <source>
        <dbReference type="Proteomes" id="UP000321049"/>
    </source>
</evidence>
<proteinExistence type="predicted"/>
<feature type="transmembrane region" description="Helical" evidence="1">
    <location>
        <begin position="16"/>
        <end position="36"/>
    </location>
</feature>
<feature type="transmembrane region" description="Helical" evidence="1">
    <location>
        <begin position="142"/>
        <end position="165"/>
    </location>
</feature>
<feature type="transmembrane region" description="Helical" evidence="1">
    <location>
        <begin position="253"/>
        <end position="273"/>
    </location>
</feature>
<evidence type="ECO:0000256" key="1">
    <source>
        <dbReference type="SAM" id="Phobius"/>
    </source>
</evidence>
<dbReference type="EMBL" id="BJWH01000030">
    <property type="protein sequence ID" value="GEM00251.1"/>
    <property type="molecule type" value="Genomic_DNA"/>
</dbReference>
<keyword evidence="1" id="KW-1133">Transmembrane helix</keyword>
<feature type="transmembrane region" description="Helical" evidence="1">
    <location>
        <begin position="109"/>
        <end position="130"/>
    </location>
</feature>
<sequence>MTEPAPLTTLDRVARASSLTVALLAVAVGLATVLGLPPAPDRTASLWLVVAVSAVVVWRRTSSARLSLLHGVPAVTLTGSWWATSSAEVWFAYSAESSPVPPGLGPTRIGVAVLLLLLWTLAGIGLLATVRAAGAQVPMRSLAVATMVLTLPIWASSLGTSQLVLVRSAPAAHGAVRTAALVLVLVVGTLVLVDHRRRWVWAAGYVLPAVALTWVGWESHLAVASGVATASSSTIALQGVFLLTALMTPVAPLLLVALLWFAAVSGAATLGRFRPPPAEVA</sequence>
<keyword evidence="1" id="KW-0472">Membrane</keyword>
<accession>A0A511JQE1</accession>